<dbReference type="KEGG" id="alus:STSP2_00413"/>
<dbReference type="GO" id="GO:0004386">
    <property type="term" value="F:helicase activity"/>
    <property type="evidence" value="ECO:0007669"/>
    <property type="project" value="UniProtKB-KW"/>
</dbReference>
<evidence type="ECO:0000256" key="8">
    <source>
        <dbReference type="ARBA" id="ARBA00023125"/>
    </source>
</evidence>
<evidence type="ECO:0000256" key="4">
    <source>
        <dbReference type="ARBA" id="ARBA00022801"/>
    </source>
</evidence>
<dbReference type="GO" id="GO:0006310">
    <property type="term" value="P:DNA recombination"/>
    <property type="evidence" value="ECO:0007669"/>
    <property type="project" value="TreeGrafter"/>
</dbReference>
<keyword evidence="6" id="KW-0269">Exonuclease</keyword>
<dbReference type="GO" id="GO:0003677">
    <property type="term" value="F:DNA binding"/>
    <property type="evidence" value="ECO:0007669"/>
    <property type="project" value="UniProtKB-KW"/>
</dbReference>
<evidence type="ECO:0000256" key="6">
    <source>
        <dbReference type="ARBA" id="ARBA00022839"/>
    </source>
</evidence>
<keyword evidence="9" id="KW-0234">DNA repair</keyword>
<keyword evidence="2" id="KW-0547">Nucleotide-binding</keyword>
<proteinExistence type="predicted"/>
<organism evidence="11 12">
    <name type="scientific">Anaerohalosphaera lusitana</name>
    <dbReference type="NCBI Taxonomy" id="1936003"/>
    <lineage>
        <taxon>Bacteria</taxon>
        <taxon>Pseudomonadati</taxon>
        <taxon>Planctomycetota</taxon>
        <taxon>Phycisphaerae</taxon>
        <taxon>Sedimentisphaerales</taxon>
        <taxon>Anaerohalosphaeraceae</taxon>
        <taxon>Anaerohalosphaera</taxon>
    </lineage>
</organism>
<keyword evidence="8" id="KW-0238">DNA-binding</keyword>
<evidence type="ECO:0000256" key="7">
    <source>
        <dbReference type="ARBA" id="ARBA00022840"/>
    </source>
</evidence>
<dbReference type="EMBL" id="CP019791">
    <property type="protein sequence ID" value="AQT67270.1"/>
    <property type="molecule type" value="Genomic_DNA"/>
</dbReference>
<dbReference type="InterPro" id="IPR014017">
    <property type="entry name" value="DNA_helicase_UvrD-like_C"/>
</dbReference>
<keyword evidence="4 11" id="KW-0378">Hydrolase</keyword>
<keyword evidence="1" id="KW-0540">Nuclease</keyword>
<dbReference type="InterPro" id="IPR049035">
    <property type="entry name" value="ADDB_N"/>
</dbReference>
<feature type="domain" description="UvrD-like helicase C-terminal" evidence="10">
    <location>
        <begin position="283"/>
        <end position="581"/>
    </location>
</feature>
<sequence length="1131" mass="125852">MSVQFILGRSGTGKTRFCLDNIIGELVGGDGSRPMILLVPEQATYQAERAILNDGRVGGYSNLRVLSFERLEFHLIGGAAGNAEISRIGQELAVGRILNQCRDELEVFGGSAGTAGLASKLAKTIVELHQCALSAEEVERIGREMRDEPGNETAGRKFADIAKVFRKYVEFMEGRFVNPDVRLSEAVEHVADAEFVRGARLWVDGFASFTVQQREMLVELLRHAEGASIAMCLDPGAIDLELREEQVDETSIFHVTERTYAELREVLRRNKIAVDEPLVLSDVRRFSHAQELGQLEANLFEAGRAETVTANGRVRVLAAGNARAEVEWIAREIVRLVREEGYRYRDIAVVASDLGRYRHYVQAVFEDHGIAFFMDTPRSVQQHPLAEFLTAGLSCVTRGFASSDVFAYLKSDLAGLSRREVDELENYCVAFGVEGDDWLRGGWSYAGAKDKRFDEERVESLRRRAVGPLARLAKKLNGEDGITAGEFTQAVFDWIGEVDAAGRIQEWIGDGGEDETGSEHGQIFDKLVDLFDELCEIYGGDELAGEEWAQVLCEAMGKLTLKLIPQRLDEVLVGSIDRSRHPELRAVFLAGVTQKQFPVVVSYDSILTDDDRAAAEERDVVLGGQVSEQLTARQYLAYIAFTRASERLYVTYPLTQDEGKECVPSSFVRNIERLYSDVEVERIGGAADGLQGVVSYAGLADFLCQRLSRDVREESEERRTLRGLVDAMCVSDDERMREVGELVKDALEYANEAELADGIAGEIFGDELRSSASRLRTFASCPYKYFAQYTLGLAERAEAGFEPVDLGSFYHEVLEGVSKELIGKGRSFCDAEDELAVMVEKQAEEIIEANGSLCNFAGRSAYNKFMIGSAVEVLKDCVADLRRMDKAGAFRLTAVEKEFGKDDVPCEVGLADGRRCRLRGKIDRVDVAEIEGRKYALLFDYKRKEQKVEWDKLYYGLDVQLAAYMIAAKQFMAGEVDDVAGAFYVPIEAGAVKGSLEKREEAGEKFARKSKGIVNGEFCEGLDAGAEKWDPYYNFYAGKKGPYGHYKNSCAVRPSEMERVLGHTEGKIAEIAERIFGGEIAIRPIRLSSFVPCEWCSFKPVCRFDGQVNEYEVLGKMNKEDFMNETGADDE</sequence>
<dbReference type="EC" id="3.1.-.-" evidence="11"/>
<keyword evidence="7" id="KW-0067">ATP-binding</keyword>
<dbReference type="AlphaFoldDB" id="A0A1U9NI39"/>
<dbReference type="InterPro" id="IPR038726">
    <property type="entry name" value="PDDEXK_AddAB-type"/>
</dbReference>
<reference evidence="12" key="1">
    <citation type="submission" date="2017-02" db="EMBL/GenBank/DDBJ databases">
        <title>Comparative genomics and description of representatives of a novel lineage of planctomycetes thriving in anoxic sediments.</title>
        <authorList>
            <person name="Spring S."/>
            <person name="Bunk B."/>
            <person name="Sproer C."/>
        </authorList>
    </citation>
    <scope>NUCLEOTIDE SEQUENCE [LARGE SCALE GENOMIC DNA]</scope>
    <source>
        <strain evidence="12">ST-NAGAB-D1</strain>
    </source>
</reference>
<gene>
    <name evidence="11" type="primary">addB</name>
    <name evidence="11" type="ORF">STSP2_00413</name>
</gene>
<dbReference type="SUPFAM" id="SSF52540">
    <property type="entry name" value="P-loop containing nucleoside triphosphate hydrolases"/>
    <property type="match status" value="1"/>
</dbReference>
<dbReference type="Pfam" id="PF21445">
    <property type="entry name" value="ADDB_N"/>
    <property type="match status" value="1"/>
</dbReference>
<keyword evidence="5 11" id="KW-0347">Helicase</keyword>
<dbReference type="Pfam" id="PF12705">
    <property type="entry name" value="PDDEXK_1"/>
    <property type="match status" value="1"/>
</dbReference>
<evidence type="ECO:0000256" key="3">
    <source>
        <dbReference type="ARBA" id="ARBA00022763"/>
    </source>
</evidence>
<dbReference type="STRING" id="1936003.STSP2_00413"/>
<keyword evidence="3" id="KW-0227">DNA damage</keyword>
<dbReference type="GO" id="GO:0004527">
    <property type="term" value="F:exonuclease activity"/>
    <property type="evidence" value="ECO:0007669"/>
    <property type="project" value="UniProtKB-KW"/>
</dbReference>
<dbReference type="PANTHER" id="PTHR30591">
    <property type="entry name" value="RECBCD ENZYME SUBUNIT RECC"/>
    <property type="match status" value="1"/>
</dbReference>
<evidence type="ECO:0000256" key="2">
    <source>
        <dbReference type="ARBA" id="ARBA00022741"/>
    </source>
</evidence>
<protein>
    <submittedName>
        <fullName evidence="11">ATP-dependent helicase/deoxyribonuclease subunit B</fullName>
        <ecNumber evidence="11">3.1.-.-</ecNumber>
    </submittedName>
</protein>
<dbReference type="PROSITE" id="PS51217">
    <property type="entry name" value="UVRD_HELICASE_CTER"/>
    <property type="match status" value="1"/>
</dbReference>
<evidence type="ECO:0000256" key="1">
    <source>
        <dbReference type="ARBA" id="ARBA00022722"/>
    </source>
</evidence>
<dbReference type="GO" id="GO:0006281">
    <property type="term" value="P:DNA repair"/>
    <property type="evidence" value="ECO:0007669"/>
    <property type="project" value="UniProtKB-KW"/>
</dbReference>
<evidence type="ECO:0000313" key="11">
    <source>
        <dbReference type="EMBL" id="AQT67270.1"/>
    </source>
</evidence>
<dbReference type="GO" id="GO:0005524">
    <property type="term" value="F:ATP binding"/>
    <property type="evidence" value="ECO:0007669"/>
    <property type="project" value="UniProtKB-KW"/>
</dbReference>
<keyword evidence="12" id="KW-1185">Reference proteome</keyword>
<evidence type="ECO:0000256" key="5">
    <source>
        <dbReference type="ARBA" id="ARBA00022806"/>
    </source>
</evidence>
<evidence type="ECO:0000256" key="9">
    <source>
        <dbReference type="ARBA" id="ARBA00023204"/>
    </source>
</evidence>
<accession>A0A1U9NI39</accession>
<evidence type="ECO:0000259" key="10">
    <source>
        <dbReference type="PROSITE" id="PS51217"/>
    </source>
</evidence>
<dbReference type="PANTHER" id="PTHR30591:SF1">
    <property type="entry name" value="RECBCD ENZYME SUBUNIT RECC"/>
    <property type="match status" value="1"/>
</dbReference>
<dbReference type="Proteomes" id="UP000189674">
    <property type="component" value="Chromosome"/>
</dbReference>
<dbReference type="RefSeq" id="WP_169852913.1">
    <property type="nucleotide sequence ID" value="NZ_CP019791.1"/>
</dbReference>
<dbReference type="Gene3D" id="3.40.50.300">
    <property type="entry name" value="P-loop containing nucleotide triphosphate hydrolases"/>
    <property type="match status" value="4"/>
</dbReference>
<evidence type="ECO:0000313" key="12">
    <source>
        <dbReference type="Proteomes" id="UP000189674"/>
    </source>
</evidence>
<dbReference type="InterPro" id="IPR027417">
    <property type="entry name" value="P-loop_NTPase"/>
</dbReference>
<name>A0A1U9NI39_9BACT</name>